<dbReference type="AlphaFoldDB" id="A0A4S1CL52"/>
<protein>
    <submittedName>
        <fullName evidence="3">PilT/PilU family type 4a pilus ATPase</fullName>
    </submittedName>
</protein>
<gene>
    <name evidence="3" type="ORF">E4633_03205</name>
</gene>
<dbReference type="Proteomes" id="UP000306416">
    <property type="component" value="Unassembled WGS sequence"/>
</dbReference>
<evidence type="ECO:0000259" key="2">
    <source>
        <dbReference type="PROSITE" id="PS00662"/>
    </source>
</evidence>
<dbReference type="InterPro" id="IPR001482">
    <property type="entry name" value="T2SS/T4SS_dom"/>
</dbReference>
<dbReference type="EMBL" id="SRSC01000001">
    <property type="protein sequence ID" value="TGU74484.1"/>
    <property type="molecule type" value="Genomic_DNA"/>
</dbReference>
<sequence length="356" mass="40257">MDAKIFVQILEIAFSKKVSDVHFEVDNPPFFRGKGQIIRSKLPNLTAEDTEFIAAQIMTHHGRRWEPDQKEFDTSFSLPSGARFRVSIFRQRGHFGIIMRVIPAHIGTFEELRLPPVLGEIAKAPNGLILVTGPTGNGKSTTLASMLRYINENFSYNCITIEDPIEFLFHSEKSCIIQREVGIDTDSFSSALRAALRMDPDLIMVGEMRDTDTIESCLMAAETGHLVLSTLHTQGAVSTINRIVGHFPPDAQEIVRQRLADILVATVSIRLVMNKTGENIIPVLEIMRATTTIQSCIREGRLDEIEAHMENGRSQYQMQTLDQHLIQLHEQEQITMEEAKRLSHSMDLERKLMFTN</sequence>
<name>A0A4S1CL52_9BACT</name>
<dbReference type="InterPro" id="IPR006321">
    <property type="entry name" value="PilT/PilU"/>
</dbReference>
<proteinExistence type="inferred from homology"/>
<dbReference type="Pfam" id="PF00437">
    <property type="entry name" value="T2SSE"/>
    <property type="match status" value="1"/>
</dbReference>
<comment type="caution">
    <text evidence="3">The sequence shown here is derived from an EMBL/GenBank/DDBJ whole genome shotgun (WGS) entry which is preliminary data.</text>
</comment>
<dbReference type="NCBIfam" id="TIGR01420">
    <property type="entry name" value="pilT_fam"/>
    <property type="match status" value="1"/>
</dbReference>
<organism evidence="3 4">
    <name type="scientific">Geomonas terrae</name>
    <dbReference type="NCBI Taxonomy" id="2562681"/>
    <lineage>
        <taxon>Bacteria</taxon>
        <taxon>Pseudomonadati</taxon>
        <taxon>Thermodesulfobacteriota</taxon>
        <taxon>Desulfuromonadia</taxon>
        <taxon>Geobacterales</taxon>
        <taxon>Geobacteraceae</taxon>
        <taxon>Geomonas</taxon>
    </lineage>
</organism>
<dbReference type="CDD" id="cd01131">
    <property type="entry name" value="PilT"/>
    <property type="match status" value="1"/>
</dbReference>
<dbReference type="GO" id="GO:0016887">
    <property type="term" value="F:ATP hydrolysis activity"/>
    <property type="evidence" value="ECO:0007669"/>
    <property type="project" value="InterPro"/>
</dbReference>
<dbReference type="PANTHER" id="PTHR30486">
    <property type="entry name" value="TWITCHING MOTILITY PROTEIN PILT"/>
    <property type="match status" value="1"/>
</dbReference>
<evidence type="ECO:0000313" key="4">
    <source>
        <dbReference type="Proteomes" id="UP000306416"/>
    </source>
</evidence>
<dbReference type="InterPro" id="IPR027417">
    <property type="entry name" value="P-loop_NTPase"/>
</dbReference>
<accession>A0A4S1CL52</accession>
<evidence type="ECO:0000256" key="1">
    <source>
        <dbReference type="ARBA" id="ARBA00006611"/>
    </source>
</evidence>
<dbReference type="InterPro" id="IPR050921">
    <property type="entry name" value="T4SS_GSP_E_ATPase"/>
</dbReference>
<dbReference type="GO" id="GO:0005524">
    <property type="term" value="F:ATP binding"/>
    <property type="evidence" value="ECO:0007669"/>
    <property type="project" value="InterPro"/>
</dbReference>
<dbReference type="RefSeq" id="WP_135868814.1">
    <property type="nucleotide sequence ID" value="NZ_SRSC01000001.1"/>
</dbReference>
<dbReference type="PANTHER" id="PTHR30486:SF12">
    <property type="entry name" value="TYPE IV PILUS ATPASE PILU"/>
    <property type="match status" value="1"/>
</dbReference>
<dbReference type="PROSITE" id="PS00662">
    <property type="entry name" value="T2SP_E"/>
    <property type="match status" value="1"/>
</dbReference>
<comment type="similarity">
    <text evidence="1">Belongs to the GSP E family.</text>
</comment>
<evidence type="ECO:0000313" key="3">
    <source>
        <dbReference type="EMBL" id="TGU74484.1"/>
    </source>
</evidence>
<feature type="domain" description="Bacterial type II secretion system protein E" evidence="2">
    <location>
        <begin position="196"/>
        <end position="210"/>
    </location>
</feature>
<dbReference type="Gene3D" id="3.30.450.90">
    <property type="match status" value="1"/>
</dbReference>
<dbReference type="SUPFAM" id="SSF52540">
    <property type="entry name" value="P-loop containing nucleoside triphosphate hydrolases"/>
    <property type="match status" value="1"/>
</dbReference>
<dbReference type="Gene3D" id="3.40.50.300">
    <property type="entry name" value="P-loop containing nucleotide triphosphate hydrolases"/>
    <property type="match status" value="1"/>
</dbReference>
<reference evidence="3 4" key="1">
    <citation type="submission" date="2019-04" db="EMBL/GenBank/DDBJ databases">
        <title>Geobacter oryzae sp. nov., ferric-reducing bacteria isolated from paddy soil.</title>
        <authorList>
            <person name="Xu Z."/>
            <person name="Masuda Y."/>
            <person name="Itoh H."/>
            <person name="Senoo K."/>
        </authorList>
    </citation>
    <scope>NUCLEOTIDE SEQUENCE [LARGE SCALE GENOMIC DNA]</scope>
    <source>
        <strain evidence="3 4">Red111</strain>
    </source>
</reference>
<keyword evidence="4" id="KW-1185">Reference proteome</keyword>